<dbReference type="GO" id="GO:0032259">
    <property type="term" value="P:methylation"/>
    <property type="evidence" value="ECO:0007669"/>
    <property type="project" value="UniProtKB-KW"/>
</dbReference>
<dbReference type="PANTHER" id="PTHR43861">
    <property type="entry name" value="TRANS-ACONITATE 2-METHYLTRANSFERASE-RELATED"/>
    <property type="match status" value="1"/>
</dbReference>
<dbReference type="RefSeq" id="WP_052406754.1">
    <property type="nucleotide sequence ID" value="NZ_JOEF01000001.1"/>
</dbReference>
<sequence length="256" mass="27234">MDLTTVAVPHTLAHLVPLLPPPPARVLEVGCGRGALAAALVDLGYAVVGVDRSAEMATAAGERGVTVIQADVHEVSGEYDVVLFTRSLHHAEDLDGILAHTGSLLAPNGQIIIEEFAWERVDRAAVDFLYDTCAVLVAAGVLDAETPSGDLLEAWVAGHDSLHQGAEMLAALGRAGSDLTTVDTAMLWRLLDGRGGAWTEPVTRVPQVLNAIREAEERRLAAGALPPVGLLARVRRQRPCCRLHVRAPQGQGQKRR</sequence>
<protein>
    <submittedName>
        <fullName evidence="1">Methyltransferase domain-containing protein</fullName>
    </submittedName>
</protein>
<dbReference type="PANTHER" id="PTHR43861:SF1">
    <property type="entry name" value="TRANS-ACONITATE 2-METHYLTRANSFERASE"/>
    <property type="match status" value="1"/>
</dbReference>
<keyword evidence="1" id="KW-0808">Transferase</keyword>
<keyword evidence="2" id="KW-1185">Reference proteome</keyword>
<evidence type="ECO:0000313" key="2">
    <source>
        <dbReference type="Proteomes" id="UP000183376"/>
    </source>
</evidence>
<dbReference type="SUPFAM" id="SSF53335">
    <property type="entry name" value="S-adenosyl-L-methionine-dependent methyltransferases"/>
    <property type="match status" value="1"/>
</dbReference>
<accession>A0A1H0BIS2</accession>
<proteinExistence type="predicted"/>
<dbReference type="CDD" id="cd02440">
    <property type="entry name" value="AdoMet_MTases"/>
    <property type="match status" value="1"/>
</dbReference>
<organism evidence="1 2">
    <name type="scientific">Allokutzneria albata</name>
    <name type="common">Kibdelosporangium albatum</name>
    <dbReference type="NCBI Taxonomy" id="211114"/>
    <lineage>
        <taxon>Bacteria</taxon>
        <taxon>Bacillati</taxon>
        <taxon>Actinomycetota</taxon>
        <taxon>Actinomycetes</taxon>
        <taxon>Pseudonocardiales</taxon>
        <taxon>Pseudonocardiaceae</taxon>
        <taxon>Allokutzneria</taxon>
    </lineage>
</organism>
<dbReference type="GO" id="GO:0008168">
    <property type="term" value="F:methyltransferase activity"/>
    <property type="evidence" value="ECO:0007669"/>
    <property type="project" value="UniProtKB-KW"/>
</dbReference>
<dbReference type="EMBL" id="LT629701">
    <property type="protein sequence ID" value="SDN45542.1"/>
    <property type="molecule type" value="Genomic_DNA"/>
</dbReference>
<evidence type="ECO:0000313" key="1">
    <source>
        <dbReference type="EMBL" id="SDN45542.1"/>
    </source>
</evidence>
<dbReference type="eggNOG" id="COG2226">
    <property type="taxonomic scope" value="Bacteria"/>
</dbReference>
<dbReference type="OrthoDB" id="3696043at2"/>
<dbReference type="STRING" id="211114.SAMN04489726_6689"/>
<keyword evidence="1" id="KW-0489">Methyltransferase</keyword>
<dbReference type="AlphaFoldDB" id="A0A1H0BIS2"/>
<dbReference type="InterPro" id="IPR029063">
    <property type="entry name" value="SAM-dependent_MTases_sf"/>
</dbReference>
<gene>
    <name evidence="1" type="ORF">SAMN04489726_6689</name>
</gene>
<dbReference type="Proteomes" id="UP000183376">
    <property type="component" value="Chromosome I"/>
</dbReference>
<reference evidence="1 2" key="1">
    <citation type="submission" date="2016-10" db="EMBL/GenBank/DDBJ databases">
        <authorList>
            <person name="de Groot N.N."/>
        </authorList>
    </citation>
    <scope>NUCLEOTIDE SEQUENCE [LARGE SCALE GENOMIC DNA]</scope>
    <source>
        <strain evidence="1 2">DSM 44149</strain>
    </source>
</reference>
<dbReference type="Pfam" id="PF13489">
    <property type="entry name" value="Methyltransf_23"/>
    <property type="match status" value="1"/>
</dbReference>
<name>A0A1H0BIS2_ALLAB</name>
<dbReference type="Gene3D" id="3.40.50.150">
    <property type="entry name" value="Vaccinia Virus protein VP39"/>
    <property type="match status" value="1"/>
</dbReference>